<dbReference type="AlphaFoldDB" id="A0A0N4ZYL1"/>
<name>A0A0N4ZYL1_PARTI</name>
<dbReference type="WBParaSite" id="PTRK_0001387700.1">
    <property type="protein sequence ID" value="PTRK_0001387700.1"/>
    <property type="gene ID" value="PTRK_0001387700"/>
</dbReference>
<accession>A0A0N4ZYL1</accession>
<proteinExistence type="predicted"/>
<sequence>MQNINPETVLDKKVTKWIDLWLSNCQLILQVFLHQYISQVNMPVEEECSWEHPIKKKLSKLPRKPEKNCVTLTQFSLMYKF</sequence>
<organism evidence="1 2">
    <name type="scientific">Parastrongyloides trichosuri</name>
    <name type="common">Possum-specific nematode worm</name>
    <dbReference type="NCBI Taxonomy" id="131310"/>
    <lineage>
        <taxon>Eukaryota</taxon>
        <taxon>Metazoa</taxon>
        <taxon>Ecdysozoa</taxon>
        <taxon>Nematoda</taxon>
        <taxon>Chromadorea</taxon>
        <taxon>Rhabditida</taxon>
        <taxon>Tylenchina</taxon>
        <taxon>Panagrolaimomorpha</taxon>
        <taxon>Strongyloidoidea</taxon>
        <taxon>Strongyloididae</taxon>
        <taxon>Parastrongyloides</taxon>
    </lineage>
</organism>
<reference evidence="2" key="1">
    <citation type="submission" date="2017-02" db="UniProtKB">
        <authorList>
            <consortium name="WormBaseParasite"/>
        </authorList>
    </citation>
    <scope>IDENTIFICATION</scope>
</reference>
<evidence type="ECO:0000313" key="2">
    <source>
        <dbReference type="WBParaSite" id="PTRK_0001387700.1"/>
    </source>
</evidence>
<dbReference type="Proteomes" id="UP000038045">
    <property type="component" value="Unplaced"/>
</dbReference>
<protein>
    <submittedName>
        <fullName evidence="2">Uncharacterized protein</fullName>
    </submittedName>
</protein>
<keyword evidence="1" id="KW-1185">Reference proteome</keyword>
<evidence type="ECO:0000313" key="1">
    <source>
        <dbReference type="Proteomes" id="UP000038045"/>
    </source>
</evidence>